<organism evidence="1 2">
    <name type="scientific">Alicyclobacillus macrosporangiidus</name>
    <dbReference type="NCBI Taxonomy" id="392015"/>
    <lineage>
        <taxon>Bacteria</taxon>
        <taxon>Bacillati</taxon>
        <taxon>Bacillota</taxon>
        <taxon>Bacilli</taxon>
        <taxon>Bacillales</taxon>
        <taxon>Alicyclobacillaceae</taxon>
        <taxon>Alicyclobacillus</taxon>
    </lineage>
</organism>
<accession>A0A1I7KVA3</accession>
<evidence type="ECO:0000313" key="1">
    <source>
        <dbReference type="EMBL" id="SFV01246.1"/>
    </source>
</evidence>
<protein>
    <submittedName>
        <fullName evidence="1">Uncharacterized protein</fullName>
    </submittedName>
</protein>
<dbReference type="Proteomes" id="UP000183508">
    <property type="component" value="Unassembled WGS sequence"/>
</dbReference>
<gene>
    <name evidence="1" type="ORF">SAMN05421543_11957</name>
</gene>
<proteinExistence type="predicted"/>
<name>A0A1I7KVA3_9BACL</name>
<evidence type="ECO:0000313" key="2">
    <source>
        <dbReference type="Proteomes" id="UP000183508"/>
    </source>
</evidence>
<reference evidence="2" key="1">
    <citation type="submission" date="2016-10" db="EMBL/GenBank/DDBJ databases">
        <authorList>
            <person name="Varghese N."/>
        </authorList>
    </citation>
    <scope>NUCLEOTIDE SEQUENCE [LARGE SCALE GENOMIC DNA]</scope>
    <source>
        <strain evidence="2">DSM 17980</strain>
    </source>
</reference>
<dbReference type="EMBL" id="FPBV01000019">
    <property type="protein sequence ID" value="SFV01246.1"/>
    <property type="molecule type" value="Genomic_DNA"/>
</dbReference>
<keyword evidence="2" id="KW-1185">Reference proteome</keyword>
<dbReference type="AlphaFoldDB" id="A0A1I7KVA3"/>
<sequence>MLHLPFAMLALNDMCMCGMRMALSCPQTCSPAF</sequence>
<dbReference type="STRING" id="392015.SAMN05421543_11957"/>